<evidence type="ECO:0000259" key="4">
    <source>
        <dbReference type="Pfam" id="PF00135"/>
    </source>
</evidence>
<feature type="chain" id="PRO_5017498252" description="Carboxylic ester hydrolase" evidence="3">
    <location>
        <begin position="19"/>
        <end position="626"/>
    </location>
</feature>
<dbReference type="GO" id="GO:0052689">
    <property type="term" value="F:carboxylic ester hydrolase activity"/>
    <property type="evidence" value="ECO:0007669"/>
    <property type="project" value="TreeGrafter"/>
</dbReference>
<evidence type="ECO:0000256" key="3">
    <source>
        <dbReference type="RuleBase" id="RU361235"/>
    </source>
</evidence>
<dbReference type="STRING" id="1849047.A0A3D8RAJ2"/>
<evidence type="ECO:0000313" key="6">
    <source>
        <dbReference type="Proteomes" id="UP000256645"/>
    </source>
</evidence>
<dbReference type="Proteomes" id="UP000256645">
    <property type="component" value="Unassembled WGS sequence"/>
</dbReference>
<sequence>MYLPSLLLSSLLAHATTALLTNSTAASPTATVLNGTYNGLYSPEWQQDHFLGIPYAQPPVGPLRFAWPRELNTSFETRDAKSYGFSCYQYTTAAWLNMSEDCLTLNVIRPSGTTSHDKLPVLVWIYGGGLTLGSTADPQYNVSGITHVAQELGKPVITVSLNYRLGVWGFLPTPQILAEGSSNAGLLDQRLALRWIHENIASFGGDPTRVTVWGESAGAQSIGLHLYSYAGRNDDLFQAAIMESGGPTGAALEPLAFYTAPVENLTRTMGCYTSVDQLACLRQLAPATLYGNRVTQIWNPIVDGDFLTAYPSTLTAEGSFIPVPLLVGANSDEGTSFGVAGLDNETAIFNNLLVYRASSPYAISPPTARRLLELYPNDPLSEPPFHVTDGTIFPAKGLQWRRECAIAGDLVMIAGRRKLCESYTGAGKEVWSYRFDTPLWNAAITAGAQHFANVVFSFQNISGALGPLPAYQNYTNLSKQIGQAYISFVNDHDPNTSNGNSTLAYWPRYDLNEPKNMVLNSNGSFVEDDTWRKEVVDSGEGAMDCEEGRCRKVTSGKFSDEADELPLDTLVNLNQAQDVLRLTSSHRALSRAKGSDTDWGGQADRYDIGRSPLLGHLQVARVMVEL</sequence>
<dbReference type="EMBL" id="PDLM01000008">
    <property type="protein sequence ID" value="RDW71067.1"/>
    <property type="molecule type" value="Genomic_DNA"/>
</dbReference>
<accession>A0A3D8RAJ2</accession>
<keyword evidence="6" id="KW-1185">Reference proteome</keyword>
<keyword evidence="2 3" id="KW-0378">Hydrolase</keyword>
<keyword evidence="3" id="KW-0732">Signal</keyword>
<dbReference type="InterPro" id="IPR019826">
    <property type="entry name" value="Carboxylesterase_B_AS"/>
</dbReference>
<feature type="domain" description="Carboxylesterase type B" evidence="4">
    <location>
        <begin position="33"/>
        <end position="524"/>
    </location>
</feature>
<evidence type="ECO:0000256" key="1">
    <source>
        <dbReference type="ARBA" id="ARBA00005964"/>
    </source>
</evidence>
<dbReference type="PANTHER" id="PTHR43918:SF4">
    <property type="entry name" value="CARBOXYLIC ESTER HYDROLASE"/>
    <property type="match status" value="1"/>
</dbReference>
<dbReference type="AlphaFoldDB" id="A0A3D8RAJ2"/>
<dbReference type="InterPro" id="IPR029058">
    <property type="entry name" value="AB_hydrolase_fold"/>
</dbReference>
<feature type="signal peptide" evidence="3">
    <location>
        <begin position="1"/>
        <end position="18"/>
    </location>
</feature>
<proteinExistence type="inferred from homology"/>
<dbReference type="EC" id="3.1.1.-" evidence="3"/>
<gene>
    <name evidence="5" type="ORF">BP6252_07630</name>
</gene>
<comment type="similarity">
    <text evidence="1 3">Belongs to the type-B carboxylesterase/lipase family.</text>
</comment>
<organism evidence="5 6">
    <name type="scientific">Coleophoma cylindrospora</name>
    <dbReference type="NCBI Taxonomy" id="1849047"/>
    <lineage>
        <taxon>Eukaryota</taxon>
        <taxon>Fungi</taxon>
        <taxon>Dikarya</taxon>
        <taxon>Ascomycota</taxon>
        <taxon>Pezizomycotina</taxon>
        <taxon>Leotiomycetes</taxon>
        <taxon>Helotiales</taxon>
        <taxon>Dermateaceae</taxon>
        <taxon>Coleophoma</taxon>
    </lineage>
</organism>
<reference evidence="5 6" key="1">
    <citation type="journal article" date="2018" name="IMA Fungus">
        <title>IMA Genome-F 9: Draft genome sequence of Annulohypoxylon stygium, Aspergillus mulundensis, Berkeleyomyces basicola (syn. Thielaviopsis basicola), Ceratocystis smalleyi, two Cercospora beticola strains, Coleophoma cylindrospora, Fusarium fracticaudum, Phialophora cf. hyalina, and Morchella septimelata.</title>
        <authorList>
            <person name="Wingfield B.D."/>
            <person name="Bills G.F."/>
            <person name="Dong Y."/>
            <person name="Huang W."/>
            <person name="Nel W.J."/>
            <person name="Swalarsk-Parry B.S."/>
            <person name="Vaghefi N."/>
            <person name="Wilken P.M."/>
            <person name="An Z."/>
            <person name="de Beer Z.W."/>
            <person name="De Vos L."/>
            <person name="Chen L."/>
            <person name="Duong T.A."/>
            <person name="Gao Y."/>
            <person name="Hammerbacher A."/>
            <person name="Kikkert J.R."/>
            <person name="Li Y."/>
            <person name="Li H."/>
            <person name="Li K."/>
            <person name="Li Q."/>
            <person name="Liu X."/>
            <person name="Ma X."/>
            <person name="Naidoo K."/>
            <person name="Pethybridge S.J."/>
            <person name="Sun J."/>
            <person name="Steenkamp E.T."/>
            <person name="van der Nest M.A."/>
            <person name="van Wyk S."/>
            <person name="Wingfield M.J."/>
            <person name="Xiong C."/>
            <person name="Yue Q."/>
            <person name="Zhang X."/>
        </authorList>
    </citation>
    <scope>NUCLEOTIDE SEQUENCE [LARGE SCALE GENOMIC DNA]</scope>
    <source>
        <strain evidence="5 6">BP6252</strain>
    </source>
</reference>
<name>A0A3D8RAJ2_9HELO</name>
<dbReference type="PANTHER" id="PTHR43918">
    <property type="entry name" value="ACETYLCHOLINESTERASE"/>
    <property type="match status" value="1"/>
</dbReference>
<dbReference type="PROSITE" id="PS00941">
    <property type="entry name" value="CARBOXYLESTERASE_B_2"/>
    <property type="match status" value="1"/>
</dbReference>
<dbReference type="SUPFAM" id="SSF53474">
    <property type="entry name" value="alpha/beta-Hydrolases"/>
    <property type="match status" value="1"/>
</dbReference>
<dbReference type="Gene3D" id="3.40.50.1820">
    <property type="entry name" value="alpha/beta hydrolase"/>
    <property type="match status" value="1"/>
</dbReference>
<comment type="caution">
    <text evidence="5">The sequence shown here is derived from an EMBL/GenBank/DDBJ whole genome shotgun (WGS) entry which is preliminary data.</text>
</comment>
<dbReference type="Pfam" id="PF00135">
    <property type="entry name" value="COesterase"/>
    <property type="match status" value="1"/>
</dbReference>
<evidence type="ECO:0000313" key="5">
    <source>
        <dbReference type="EMBL" id="RDW71067.1"/>
    </source>
</evidence>
<dbReference type="InterPro" id="IPR050654">
    <property type="entry name" value="AChE-related_enzymes"/>
</dbReference>
<dbReference type="InterPro" id="IPR019819">
    <property type="entry name" value="Carboxylesterase_B_CS"/>
</dbReference>
<dbReference type="InterPro" id="IPR002018">
    <property type="entry name" value="CarbesteraseB"/>
</dbReference>
<dbReference type="PROSITE" id="PS00122">
    <property type="entry name" value="CARBOXYLESTERASE_B_1"/>
    <property type="match status" value="1"/>
</dbReference>
<protein>
    <recommendedName>
        <fullName evidence="3">Carboxylic ester hydrolase</fullName>
        <ecNumber evidence="3">3.1.1.-</ecNumber>
    </recommendedName>
</protein>
<evidence type="ECO:0000256" key="2">
    <source>
        <dbReference type="ARBA" id="ARBA00022801"/>
    </source>
</evidence>
<dbReference type="OrthoDB" id="408631at2759"/>